<reference evidence="2" key="1">
    <citation type="submission" date="2021-10" db="EMBL/GenBank/DDBJ databases">
        <title>The diversity and Nitrogen Metabolism of Culturable Nitrate-Utilizing Bacteria Within the Oxygen Minimum Zone of the Changjiang (Yangtze River)Estuary.</title>
        <authorList>
            <person name="Zhang D."/>
            <person name="Zheng J."/>
            <person name="Liu S."/>
            <person name="He W."/>
        </authorList>
    </citation>
    <scope>NUCLEOTIDE SEQUENCE</scope>
    <source>
        <strain evidence="2">FXH-223</strain>
    </source>
</reference>
<dbReference type="PANTHER" id="PTHR30336:SF4">
    <property type="entry name" value="ENVELOPE BIOGENESIS FACTOR ELYC"/>
    <property type="match status" value="1"/>
</dbReference>
<evidence type="ECO:0000259" key="1">
    <source>
        <dbReference type="Pfam" id="PF02698"/>
    </source>
</evidence>
<dbReference type="Pfam" id="PF02698">
    <property type="entry name" value="DUF218"/>
    <property type="match status" value="1"/>
</dbReference>
<dbReference type="InterPro" id="IPR014729">
    <property type="entry name" value="Rossmann-like_a/b/a_fold"/>
</dbReference>
<proteinExistence type="predicted"/>
<dbReference type="GO" id="GO:0043164">
    <property type="term" value="P:Gram-negative-bacterium-type cell wall biogenesis"/>
    <property type="evidence" value="ECO:0007669"/>
    <property type="project" value="TreeGrafter"/>
</dbReference>
<dbReference type="AlphaFoldDB" id="A0A9Q3UKS8"/>
<protein>
    <submittedName>
        <fullName evidence="2">YdcF family protein</fullName>
    </submittedName>
</protein>
<dbReference type="GO" id="GO:0000270">
    <property type="term" value="P:peptidoglycan metabolic process"/>
    <property type="evidence" value="ECO:0007669"/>
    <property type="project" value="TreeGrafter"/>
</dbReference>
<dbReference type="InterPro" id="IPR051599">
    <property type="entry name" value="Cell_Envelope_Assoc"/>
</dbReference>
<dbReference type="PANTHER" id="PTHR30336">
    <property type="entry name" value="INNER MEMBRANE PROTEIN, PROBABLE PERMEASE"/>
    <property type="match status" value="1"/>
</dbReference>
<evidence type="ECO:0000313" key="3">
    <source>
        <dbReference type="Proteomes" id="UP001108027"/>
    </source>
</evidence>
<organism evidence="2 3">
    <name type="scientific">Alloalcanivorax marinus</name>
    <dbReference type="NCBI Taxonomy" id="1177169"/>
    <lineage>
        <taxon>Bacteria</taxon>
        <taxon>Pseudomonadati</taxon>
        <taxon>Pseudomonadota</taxon>
        <taxon>Gammaproteobacteria</taxon>
        <taxon>Oceanospirillales</taxon>
        <taxon>Alcanivoracaceae</taxon>
        <taxon>Alloalcanivorax</taxon>
    </lineage>
</organism>
<dbReference type="InterPro" id="IPR003848">
    <property type="entry name" value="DUF218"/>
</dbReference>
<dbReference type="RefSeq" id="WP_228232443.1">
    <property type="nucleotide sequence ID" value="NZ_JAJGNA010000001.1"/>
</dbReference>
<sequence>MRGVLITVVLGVALVAATLPALVRQFYAPVPDTAPGAAPAAVVVPGAGRQRHGDGYRLTPAGLRRLHRGVEEARRLGLPLLLTGGAEDRTPRDPDDSEAAMMAELARRLWPEARTWIEPRSRSTWENAVNSAPLLRERGIQSVLLVTDRAHLPRATLSFRRQGLTVTPVAVDTLPREAWLPSAGALAEVPVIWREWVALIWYRIRYF</sequence>
<comment type="caution">
    <text evidence="2">The sequence shown here is derived from an EMBL/GenBank/DDBJ whole genome shotgun (WGS) entry which is preliminary data.</text>
</comment>
<feature type="domain" description="DUF218" evidence="1">
    <location>
        <begin position="41"/>
        <end position="198"/>
    </location>
</feature>
<gene>
    <name evidence="2" type="ORF">LL252_01600</name>
</gene>
<evidence type="ECO:0000313" key="2">
    <source>
        <dbReference type="EMBL" id="MCC4307252.1"/>
    </source>
</evidence>
<dbReference type="Proteomes" id="UP001108027">
    <property type="component" value="Unassembled WGS sequence"/>
</dbReference>
<dbReference type="Gene3D" id="3.40.50.620">
    <property type="entry name" value="HUPs"/>
    <property type="match status" value="1"/>
</dbReference>
<dbReference type="GO" id="GO:0005886">
    <property type="term" value="C:plasma membrane"/>
    <property type="evidence" value="ECO:0007669"/>
    <property type="project" value="TreeGrafter"/>
</dbReference>
<accession>A0A9Q3UKS8</accession>
<dbReference type="EMBL" id="JAJGNA010000001">
    <property type="protein sequence ID" value="MCC4307252.1"/>
    <property type="molecule type" value="Genomic_DNA"/>
</dbReference>
<keyword evidence="3" id="KW-1185">Reference proteome</keyword>
<dbReference type="CDD" id="cd06259">
    <property type="entry name" value="YdcF-like"/>
    <property type="match status" value="1"/>
</dbReference>
<name>A0A9Q3UKS8_9GAMM</name>